<reference evidence="1 2" key="1">
    <citation type="submission" date="2015-04" db="EMBL/GenBank/DDBJ databases">
        <title>Isolation and characterization of bacteriophages from East Africa Rift Valley soda lakes.</title>
        <authorList>
            <person name="van Zyl L.J."/>
            <person name="Nemavhulani S."/>
            <person name="Cowan D.A."/>
            <person name="Trindade M.I."/>
        </authorList>
    </citation>
    <scope>NUCLEOTIDE SEQUENCE [LARGE SCALE GENOMIC DNA]</scope>
</reference>
<name>A0A0U2BXK0_9CAUD</name>
<dbReference type="EMBL" id="KR072689">
    <property type="protein sequence ID" value="AKG94536.1"/>
    <property type="molecule type" value="Genomic_DNA"/>
</dbReference>
<dbReference type="Proteomes" id="UP000223061">
    <property type="component" value="Segment"/>
</dbReference>
<accession>A0A0U2BXK0</accession>
<proteinExistence type="predicted"/>
<organism evidence="1 2">
    <name type="scientific">Paracoccus phage Shpa</name>
    <dbReference type="NCBI Taxonomy" id="1647282"/>
    <lineage>
        <taxon>Viruses</taxon>
        <taxon>Duplodnaviria</taxon>
        <taxon>Heunggongvirae</taxon>
        <taxon>Uroviricota</taxon>
        <taxon>Caudoviricetes</taxon>
        <taxon>Vhulanivirus</taxon>
        <taxon>Vhulanivirus Shpa</taxon>
    </lineage>
</organism>
<evidence type="ECO:0000313" key="1">
    <source>
        <dbReference type="EMBL" id="AKG94536.1"/>
    </source>
</evidence>
<keyword evidence="2" id="KW-1185">Reference proteome</keyword>
<sequence>MSTRAWWRVITWAFMGLILVQTFGPALGRIEGNIWPVVRGTQITEVDDDGVTSVFFGVSEKIRDCSFERIEWFIGDPLGGMRAPVQVIFLDRDKLRPAAPFEFGPWGVRLSEETLREGSFAEVYHDCHPLFPTVTRFYP</sequence>
<gene>
    <name evidence="1" type="ORF">Shpa_25</name>
</gene>
<protein>
    <submittedName>
        <fullName evidence="1">Uncharacterized protein</fullName>
    </submittedName>
</protein>
<evidence type="ECO:0000313" key="2">
    <source>
        <dbReference type="Proteomes" id="UP000223061"/>
    </source>
</evidence>